<proteinExistence type="predicted"/>
<dbReference type="Proteomes" id="UP001620626">
    <property type="component" value="Unassembled WGS sequence"/>
</dbReference>
<dbReference type="PANTHER" id="PTHR34441:SF1">
    <property type="entry name" value="MOTILE SPERM DOMAIN-CONTAINING 1"/>
    <property type="match status" value="1"/>
</dbReference>
<evidence type="ECO:0000313" key="3">
    <source>
        <dbReference type="Proteomes" id="UP001620626"/>
    </source>
</evidence>
<dbReference type="InterPro" id="IPR008962">
    <property type="entry name" value="PapD-like_sf"/>
</dbReference>
<name>A0ABD2L9H2_9BILA</name>
<evidence type="ECO:0008006" key="4">
    <source>
        <dbReference type="Google" id="ProtNLM"/>
    </source>
</evidence>
<dbReference type="PANTHER" id="PTHR34441">
    <property type="entry name" value="MOTILE SPERM DOMAIN-CONTAINING PROTEIN 1"/>
    <property type="match status" value="1"/>
</dbReference>
<dbReference type="AlphaFoldDB" id="A0ABD2L9H2"/>
<evidence type="ECO:0000313" key="2">
    <source>
        <dbReference type="EMBL" id="KAL3111798.1"/>
    </source>
</evidence>
<keyword evidence="1" id="KW-0472">Membrane</keyword>
<dbReference type="Gene3D" id="2.60.40.10">
    <property type="entry name" value="Immunoglobulins"/>
    <property type="match status" value="1"/>
</dbReference>
<accession>A0ABD2L9H2</accession>
<feature type="transmembrane region" description="Helical" evidence="1">
    <location>
        <begin position="179"/>
        <end position="197"/>
    </location>
</feature>
<gene>
    <name evidence="2" type="ORF">niasHT_011085</name>
</gene>
<sequence>MSSTEFSLPVFCSPTQLNFVIGKRDLCESKPIQIFNPYNHLLRFKFFSNAPERWRVENAQGGIRANNYVTTTVQLREPHTIRQPTSDCLRVEIYMDGESVAVGRKDILLNILTVEPPSSSVDGANFVEFSDGSDAALNNTAQRGEAKLRTNSIHNLTGESGQQRRHQQVRPSPWQLSTFYWLALAGLFACLFCLLLPPTTPPPVTDAHRHGIALSVPHWLRPSHTQHCVAAYILGLLTMYFFLQMN</sequence>
<comment type="caution">
    <text evidence="2">The sequence shown here is derived from an EMBL/GenBank/DDBJ whole genome shotgun (WGS) entry which is preliminary data.</text>
</comment>
<organism evidence="2 3">
    <name type="scientific">Heterodera trifolii</name>
    <dbReference type="NCBI Taxonomy" id="157864"/>
    <lineage>
        <taxon>Eukaryota</taxon>
        <taxon>Metazoa</taxon>
        <taxon>Ecdysozoa</taxon>
        <taxon>Nematoda</taxon>
        <taxon>Chromadorea</taxon>
        <taxon>Rhabditida</taxon>
        <taxon>Tylenchina</taxon>
        <taxon>Tylenchomorpha</taxon>
        <taxon>Tylenchoidea</taxon>
        <taxon>Heteroderidae</taxon>
        <taxon>Heteroderinae</taxon>
        <taxon>Heterodera</taxon>
    </lineage>
</organism>
<keyword evidence="3" id="KW-1185">Reference proteome</keyword>
<keyword evidence="1" id="KW-0812">Transmembrane</keyword>
<dbReference type="InterPro" id="IPR013783">
    <property type="entry name" value="Ig-like_fold"/>
</dbReference>
<dbReference type="SUPFAM" id="SSF49354">
    <property type="entry name" value="PapD-like"/>
    <property type="match status" value="1"/>
</dbReference>
<evidence type="ECO:0000256" key="1">
    <source>
        <dbReference type="SAM" id="Phobius"/>
    </source>
</evidence>
<dbReference type="EMBL" id="JBICBT010000492">
    <property type="protein sequence ID" value="KAL3111798.1"/>
    <property type="molecule type" value="Genomic_DNA"/>
</dbReference>
<protein>
    <recommendedName>
        <fullName evidence="4">Motile sperm domain-containing protein 1</fullName>
    </recommendedName>
</protein>
<dbReference type="InterPro" id="IPR039283">
    <property type="entry name" value="MOSPD1/3"/>
</dbReference>
<keyword evidence="1" id="KW-1133">Transmembrane helix</keyword>
<feature type="transmembrane region" description="Helical" evidence="1">
    <location>
        <begin position="224"/>
        <end position="243"/>
    </location>
</feature>
<reference evidence="2 3" key="1">
    <citation type="submission" date="2024-10" db="EMBL/GenBank/DDBJ databases">
        <authorList>
            <person name="Kim D."/>
        </authorList>
    </citation>
    <scope>NUCLEOTIDE SEQUENCE [LARGE SCALE GENOMIC DNA]</scope>
    <source>
        <strain evidence="2">BH-2024</strain>
    </source>
</reference>